<dbReference type="SUPFAM" id="SSF50156">
    <property type="entry name" value="PDZ domain-like"/>
    <property type="match status" value="1"/>
</dbReference>
<feature type="compositionally biased region" description="Low complexity" evidence="1">
    <location>
        <begin position="43"/>
        <end position="57"/>
    </location>
</feature>
<feature type="compositionally biased region" description="Polar residues" evidence="1">
    <location>
        <begin position="207"/>
        <end position="220"/>
    </location>
</feature>
<dbReference type="InterPro" id="IPR011029">
    <property type="entry name" value="DEATH-like_dom_sf"/>
</dbReference>
<dbReference type="EnsemblMetazoa" id="XM_038211459.1">
    <property type="protein sequence ID" value="XP_038067387.1"/>
    <property type="gene ID" value="LOC119737261"/>
</dbReference>
<dbReference type="PROSITE" id="PS50017">
    <property type="entry name" value="DEATH_DOMAIN"/>
    <property type="match status" value="1"/>
</dbReference>
<dbReference type="GeneID" id="119737261"/>
<organism evidence="4 5">
    <name type="scientific">Patiria miniata</name>
    <name type="common">Bat star</name>
    <name type="synonym">Asterina miniata</name>
    <dbReference type="NCBI Taxonomy" id="46514"/>
    <lineage>
        <taxon>Eukaryota</taxon>
        <taxon>Metazoa</taxon>
        <taxon>Echinodermata</taxon>
        <taxon>Eleutherozoa</taxon>
        <taxon>Asterozoa</taxon>
        <taxon>Asteroidea</taxon>
        <taxon>Valvatacea</taxon>
        <taxon>Valvatida</taxon>
        <taxon>Asterinidae</taxon>
        <taxon>Patiria</taxon>
    </lineage>
</organism>
<proteinExistence type="predicted"/>
<evidence type="ECO:0000256" key="1">
    <source>
        <dbReference type="SAM" id="MobiDB-lite"/>
    </source>
</evidence>
<dbReference type="Gene3D" id="1.10.533.10">
    <property type="entry name" value="Death Domain, Fas"/>
    <property type="match status" value="1"/>
</dbReference>
<feature type="domain" description="Death" evidence="2">
    <location>
        <begin position="963"/>
        <end position="1017"/>
    </location>
</feature>
<protein>
    <submittedName>
        <fullName evidence="4">Uncharacterized protein</fullName>
    </submittedName>
</protein>
<name>A0A914AUP0_PATMI</name>
<dbReference type="CDD" id="cd00136">
    <property type="entry name" value="PDZ_canonical"/>
    <property type="match status" value="1"/>
</dbReference>
<evidence type="ECO:0000259" key="3">
    <source>
        <dbReference type="PROSITE" id="PS50106"/>
    </source>
</evidence>
<dbReference type="OMA" id="LANDCEM"/>
<keyword evidence="5" id="KW-1185">Reference proteome</keyword>
<feature type="region of interest" description="Disordered" evidence="1">
    <location>
        <begin position="1"/>
        <end position="57"/>
    </location>
</feature>
<evidence type="ECO:0000313" key="5">
    <source>
        <dbReference type="Proteomes" id="UP000887568"/>
    </source>
</evidence>
<dbReference type="Pfam" id="PF00531">
    <property type="entry name" value="Death"/>
    <property type="match status" value="1"/>
</dbReference>
<feature type="compositionally biased region" description="Basic and acidic residues" evidence="1">
    <location>
        <begin position="1"/>
        <end position="19"/>
    </location>
</feature>
<dbReference type="Gene3D" id="2.30.42.10">
    <property type="match status" value="1"/>
</dbReference>
<evidence type="ECO:0000259" key="2">
    <source>
        <dbReference type="PROSITE" id="PS50017"/>
    </source>
</evidence>
<dbReference type="GO" id="GO:0007165">
    <property type="term" value="P:signal transduction"/>
    <property type="evidence" value="ECO:0007669"/>
    <property type="project" value="InterPro"/>
</dbReference>
<dbReference type="AlphaFoldDB" id="A0A914AUP0"/>
<accession>A0A914AUP0</accession>
<feature type="compositionally biased region" description="Low complexity" evidence="1">
    <location>
        <begin position="244"/>
        <end position="256"/>
    </location>
</feature>
<dbReference type="OrthoDB" id="6051850at2759"/>
<feature type="domain" description="PDZ" evidence="3">
    <location>
        <begin position="117"/>
        <end position="176"/>
    </location>
</feature>
<dbReference type="EnsemblMetazoa" id="XM_038211460.1">
    <property type="protein sequence ID" value="XP_038067388.1"/>
    <property type="gene ID" value="LOC119737261"/>
</dbReference>
<dbReference type="InterPro" id="IPR036034">
    <property type="entry name" value="PDZ_sf"/>
</dbReference>
<dbReference type="Proteomes" id="UP000887568">
    <property type="component" value="Unplaced"/>
</dbReference>
<dbReference type="Pfam" id="PF00595">
    <property type="entry name" value="PDZ"/>
    <property type="match status" value="1"/>
</dbReference>
<dbReference type="RefSeq" id="XP_038067387.1">
    <property type="nucleotide sequence ID" value="XM_038211459.1"/>
</dbReference>
<dbReference type="PROSITE" id="PS50106">
    <property type="entry name" value="PDZ"/>
    <property type="match status" value="1"/>
</dbReference>
<dbReference type="InterPro" id="IPR001478">
    <property type="entry name" value="PDZ"/>
</dbReference>
<feature type="compositionally biased region" description="Basic and acidic residues" evidence="1">
    <location>
        <begin position="221"/>
        <end position="243"/>
    </location>
</feature>
<feature type="region of interest" description="Disordered" evidence="1">
    <location>
        <begin position="206"/>
        <end position="264"/>
    </location>
</feature>
<sequence length="1039" mass="116467">MGQPDDFHQTSDRRRDRVSRSSASKSSEESFLLQAASKEESSSRNTSSSSQSQDTDFSLRVQLPSKRQHHEPPPTQAGHCQHCLRWSGLNKQDHYREVIKNVFERPDSTHWQTAIRTVKLERDDKGSLGIRYCTVKGEDSGTVYTLVNKVFRGGPASGKIRQGDWILSANGQPLDSEKGNTLRSVVSANKNDPVCLIIQRPEGINCRETSGQSPRLQRSVSQERRKGEEEAKGPHKPVERMDSSKMSTNSSHTSDSSSDKSDIRPKTLEDRLQALVNSGNNSRLDTLMPRLPCLRILIAGCQAETLAVSLLKGVGEAQPLASDIGMHYRACVKKTGSELSLGASHEDSKEWIMELLESVADESNLKPDALSDRVQLELIATKSHPFSTYCQHVLATAHSIFVIQFCCQDFLTDKQSVLRDIQTRLNKIRTYASSRAPVYLVATTDHCLPVEQLTAIGQSLHQHFAKAFMNQLQYDPTTNCPCFQIVRTNPGELLNKAFTDLSLGVNLESDFETEQCRIVSSKNCSTLDVCYSVGSNPASSGIHPRDRGFEVGKLRDRILRMAFEQPFIVDRYPYKYLLHRERVQRLKENSPHYAFKAGIKGECGRNTSEKDLRSLLYFLHHSGDIIYADFLEYRTSSSNLFKIASNNVLLDRRHLIEAAKQLTTVPSLSDQQDSHFRDSMQHWQDLGQKSVASSAFLEHLLRHDPKSDPENLLTTLGLMGLVHCLQNPDAPSATIPTTNTYLVPFFLPHEVPSPYPQPRNSSGQSYQLCLDFHGSIPHGFFLALLVRLLAKVRETHGRWSIDGPSSARLSFANDCEMDIVCDELQSIITISARCSVTYKLLDLLGAITNIVDDLRSVKSDLQITVGPPCPLHPHHCEVRAGEPGKTHVIDVAGGKVPVPLWCGDQQLDLYPEVDQWLLKPADIMQVSLLPSHNPIQVSLRTHVKKWPPALFNWLCNQLNAPPVGRDWQGLAGVLGYNVGDVRIFKLQRQSVFDPCCSLLLDWGRHADSTLEALVRLLHGKPMERLDILTDLQEKWRIVQ</sequence>
<evidence type="ECO:0000313" key="4">
    <source>
        <dbReference type="EnsemblMetazoa" id="XP_038067388.1"/>
    </source>
</evidence>
<dbReference type="RefSeq" id="XP_038067388.1">
    <property type="nucleotide sequence ID" value="XM_038211460.1"/>
</dbReference>
<dbReference type="SUPFAM" id="SSF47986">
    <property type="entry name" value="DEATH domain"/>
    <property type="match status" value="1"/>
</dbReference>
<reference evidence="4" key="1">
    <citation type="submission" date="2022-11" db="UniProtKB">
        <authorList>
            <consortium name="EnsemblMetazoa"/>
        </authorList>
    </citation>
    <scope>IDENTIFICATION</scope>
</reference>
<dbReference type="InterPro" id="IPR000488">
    <property type="entry name" value="Death_dom"/>
</dbReference>
<dbReference type="SMART" id="SM00228">
    <property type="entry name" value="PDZ"/>
    <property type="match status" value="1"/>
</dbReference>